<evidence type="ECO:0000259" key="2">
    <source>
        <dbReference type="Pfam" id="PF04773"/>
    </source>
</evidence>
<feature type="transmembrane region" description="Helical" evidence="1">
    <location>
        <begin position="79"/>
        <end position="99"/>
    </location>
</feature>
<dbReference type="Gene3D" id="2.60.120.1440">
    <property type="match status" value="1"/>
</dbReference>
<feature type="domain" description="Protein FecR C-terminal" evidence="3">
    <location>
        <begin position="235"/>
        <end position="302"/>
    </location>
</feature>
<organism evidence="4 5">
    <name type="scientific">Flavivirga aquatica</name>
    <dbReference type="NCBI Taxonomy" id="1849968"/>
    <lineage>
        <taxon>Bacteria</taxon>
        <taxon>Pseudomonadati</taxon>
        <taxon>Bacteroidota</taxon>
        <taxon>Flavobacteriia</taxon>
        <taxon>Flavobacteriales</taxon>
        <taxon>Flavobacteriaceae</taxon>
        <taxon>Flavivirga</taxon>
    </lineage>
</organism>
<dbReference type="InterPro" id="IPR012373">
    <property type="entry name" value="Ferrdict_sens_TM"/>
</dbReference>
<feature type="domain" description="FecR protein" evidence="2">
    <location>
        <begin position="107"/>
        <end position="195"/>
    </location>
</feature>
<accession>A0A1E5TCA5</accession>
<evidence type="ECO:0008006" key="6">
    <source>
        <dbReference type="Google" id="ProtNLM"/>
    </source>
</evidence>
<dbReference type="AlphaFoldDB" id="A0A1E5TCA5"/>
<sequence length="307" mass="35414">MENTKNNNIDKYLSFELSSEEEKKFKNSLEYKKHQEVLELFENTKAIPFNEDLILEKINTNKSKVSKNNTKVIPLYKKWLPASIAASILLLISVSIFYFNSINQIEYATISGQSIQFSLPDASTVWLNAKSEISHNKDWNKSRDIELNGEAYFEVAKGKTFTVKTPQGIVAVLGTKFNVKQRDNFFEVHCYEGTVSVIHKGKKTILKANDFFNSKLLNKRKKSITKPNWIENKSIFRNTPIDEVITDISIQYNVEVVLEKGINKKQLEYTGSYDYSDPLETVITVLCKSLNLNYSIEDKHIYLRPKK</sequence>
<dbReference type="InterPro" id="IPR006860">
    <property type="entry name" value="FecR"/>
</dbReference>
<dbReference type="PIRSF" id="PIRSF018266">
    <property type="entry name" value="FecR"/>
    <property type="match status" value="1"/>
</dbReference>
<keyword evidence="5" id="KW-1185">Reference proteome</keyword>
<keyword evidence="1" id="KW-0472">Membrane</keyword>
<proteinExistence type="predicted"/>
<dbReference type="PANTHER" id="PTHR30273">
    <property type="entry name" value="PERIPLASMIC SIGNAL SENSOR AND SIGMA FACTOR ACTIVATOR FECR-RELATED"/>
    <property type="match status" value="1"/>
</dbReference>
<reference evidence="4 5" key="1">
    <citation type="submission" date="2016-05" db="EMBL/GenBank/DDBJ databases">
        <title>Draft Genome Sequence of Algibacter sp. Strain SK-16 Isolated from the Surface Water of Aburatsubo Inlet.</title>
        <authorList>
            <person name="Wong S.-K."/>
            <person name="Yoshizawa S."/>
            <person name="Nakajima Y."/>
            <person name="Ogura Y."/>
            <person name="Tetsuya H."/>
            <person name="Hamasaki K."/>
        </authorList>
    </citation>
    <scope>NUCLEOTIDE SEQUENCE [LARGE SCALE GENOMIC DNA]</scope>
    <source>
        <strain evidence="4 5">SK-16</strain>
    </source>
</reference>
<dbReference type="Pfam" id="PF16344">
    <property type="entry name" value="FecR_C"/>
    <property type="match status" value="1"/>
</dbReference>
<dbReference type="RefSeq" id="WP_069829234.1">
    <property type="nucleotide sequence ID" value="NZ_MDJD01000014.1"/>
</dbReference>
<dbReference type="InterPro" id="IPR032508">
    <property type="entry name" value="FecR_C"/>
</dbReference>
<evidence type="ECO:0000259" key="3">
    <source>
        <dbReference type="Pfam" id="PF16344"/>
    </source>
</evidence>
<dbReference type="STRING" id="1849968.A8C32_13830"/>
<dbReference type="OrthoDB" id="1097347at2"/>
<keyword evidence="1" id="KW-0812">Transmembrane</keyword>
<comment type="caution">
    <text evidence="4">The sequence shown here is derived from an EMBL/GenBank/DDBJ whole genome shotgun (WGS) entry which is preliminary data.</text>
</comment>
<dbReference type="GO" id="GO:0016989">
    <property type="term" value="F:sigma factor antagonist activity"/>
    <property type="evidence" value="ECO:0007669"/>
    <property type="project" value="TreeGrafter"/>
</dbReference>
<evidence type="ECO:0000313" key="4">
    <source>
        <dbReference type="EMBL" id="OEK08979.1"/>
    </source>
</evidence>
<dbReference type="Proteomes" id="UP000095713">
    <property type="component" value="Unassembled WGS sequence"/>
</dbReference>
<dbReference type="Gene3D" id="3.55.50.30">
    <property type="match status" value="1"/>
</dbReference>
<evidence type="ECO:0000313" key="5">
    <source>
        <dbReference type="Proteomes" id="UP000095713"/>
    </source>
</evidence>
<evidence type="ECO:0000256" key="1">
    <source>
        <dbReference type="SAM" id="Phobius"/>
    </source>
</evidence>
<dbReference type="PANTHER" id="PTHR30273:SF2">
    <property type="entry name" value="PROTEIN FECR"/>
    <property type="match status" value="1"/>
</dbReference>
<gene>
    <name evidence="4" type="ORF">A8C32_13830</name>
</gene>
<protein>
    <recommendedName>
        <fullName evidence="6">FecR protein domain-containing protein</fullName>
    </recommendedName>
</protein>
<dbReference type="Pfam" id="PF04773">
    <property type="entry name" value="FecR"/>
    <property type="match status" value="1"/>
</dbReference>
<keyword evidence="1" id="KW-1133">Transmembrane helix</keyword>
<dbReference type="EMBL" id="MDJD01000014">
    <property type="protein sequence ID" value="OEK08979.1"/>
    <property type="molecule type" value="Genomic_DNA"/>
</dbReference>
<name>A0A1E5TCA5_9FLAO</name>